<keyword evidence="2" id="KW-0812">Transmembrane</keyword>
<feature type="transmembrane region" description="Helical" evidence="2">
    <location>
        <begin position="306"/>
        <end position="327"/>
    </location>
</feature>
<keyword evidence="1" id="KW-0813">Transport</keyword>
<sequence>MEKKPFSIYGMPAPYFLVIAAIVLGSAYSGILPMGLIGGTAFLLVVGIILGEIGERIPIWNTWIGGGAVLAFLGSAILLYYNLMPAGSKEIAEHYLDEVDFLNFFIAVLITGSILAVNRSILLKAIAGYIPTILLGLVGAVILGSLIGMLFGFSPSEIVAQYVLPIMGGGNGAGAIPLSQIYAEIQGDKAIKAGTILANSPELLSFTQAKQSEYYSQAIAILTIANIFAIIFGALLHQVGNKFPSLTGNGELLKSNQTETASTKKDEKSIPTLAQLGAGLLLALSFYILGLLFSRKILPDIMGFKIHNLAYTVLFVALANGFGLINVELRNATKRLQDFVSGRFLLLLMVAVGLADTDIGHLLSVLNVGTLVISLFVVTGAVLGAGLGGMIFKFYFVESAISAGLCMANRGGSGDLAVLGAAKRMSLMSFAQISSRLGGGIVLILASIFMNLQS</sequence>
<accession>A0A968GF42</accession>
<evidence type="ECO:0000313" key="4">
    <source>
        <dbReference type="Proteomes" id="UP000778951"/>
    </source>
</evidence>
<keyword evidence="2" id="KW-1133">Transmembrane helix</keyword>
<comment type="caution">
    <text evidence="3">The sequence shown here is derived from an EMBL/GenBank/DDBJ whole genome shotgun (WGS) entry which is preliminary data.</text>
</comment>
<feature type="transmembrane region" description="Helical" evidence="2">
    <location>
        <begin position="273"/>
        <end position="294"/>
    </location>
</feature>
<feature type="transmembrane region" description="Helical" evidence="2">
    <location>
        <begin position="62"/>
        <end position="81"/>
    </location>
</feature>
<dbReference type="PANTHER" id="PTHR40033">
    <property type="entry name" value="NA(+)-MALATE SYMPORTER"/>
    <property type="match status" value="1"/>
</dbReference>
<name>A0A968GF42_9SPIO</name>
<dbReference type="Pfam" id="PF03390">
    <property type="entry name" value="2HCT"/>
    <property type="match status" value="2"/>
</dbReference>
<dbReference type="GO" id="GO:0005886">
    <property type="term" value="C:plasma membrane"/>
    <property type="evidence" value="ECO:0007669"/>
    <property type="project" value="UniProtKB-UniRule"/>
</dbReference>
<feature type="transmembrane region" description="Helical" evidence="2">
    <location>
        <begin position="129"/>
        <end position="153"/>
    </location>
</feature>
<feature type="transmembrane region" description="Helical" evidence="2">
    <location>
        <begin position="214"/>
        <end position="236"/>
    </location>
</feature>
<reference evidence="3" key="1">
    <citation type="submission" date="2020-03" db="EMBL/GenBank/DDBJ databases">
        <title>Spirochaetal bacteria isolated from arthropods constitute a novel genus Entomospira genus novum within the order Spirochaetales.</title>
        <authorList>
            <person name="Grana-Miraglia L."/>
            <person name="Sikutova S."/>
            <person name="Fingerle V."/>
            <person name="Sing A."/>
            <person name="Castillo-Ramirez S."/>
            <person name="Margos G."/>
            <person name="Rudolf I."/>
        </authorList>
    </citation>
    <scope>NUCLEOTIDE SEQUENCE</scope>
    <source>
        <strain evidence="3">BR149</strain>
    </source>
</reference>
<feature type="transmembrane region" description="Helical" evidence="2">
    <location>
        <begin position="433"/>
        <end position="452"/>
    </location>
</feature>
<dbReference type="AlphaFoldDB" id="A0A968GF42"/>
<dbReference type="GO" id="GO:0015293">
    <property type="term" value="F:symporter activity"/>
    <property type="evidence" value="ECO:0007669"/>
    <property type="project" value="UniProtKB-UniRule"/>
</dbReference>
<keyword evidence="4" id="KW-1185">Reference proteome</keyword>
<evidence type="ECO:0000256" key="2">
    <source>
        <dbReference type="SAM" id="Phobius"/>
    </source>
</evidence>
<evidence type="ECO:0000256" key="1">
    <source>
        <dbReference type="PIRNR" id="PIRNR005348"/>
    </source>
</evidence>
<organism evidence="3 4">
    <name type="scientific">Entomospira culicis</name>
    <dbReference type="NCBI Taxonomy" id="2719989"/>
    <lineage>
        <taxon>Bacteria</taxon>
        <taxon>Pseudomonadati</taxon>
        <taxon>Spirochaetota</taxon>
        <taxon>Spirochaetia</taxon>
        <taxon>Spirochaetales</taxon>
        <taxon>Spirochaetaceae</taxon>
        <taxon>Entomospira</taxon>
    </lineage>
</organism>
<dbReference type="PANTHER" id="PTHR40033:SF1">
    <property type="entry name" value="CITRATE-SODIUM SYMPORTER"/>
    <property type="match status" value="1"/>
</dbReference>
<gene>
    <name evidence="3" type="ORF">HCT48_04035</name>
</gene>
<dbReference type="InterPro" id="IPR004679">
    <property type="entry name" value="2-OHcarboxylate_transport"/>
</dbReference>
<dbReference type="RefSeq" id="WP_167695477.1">
    <property type="nucleotide sequence ID" value="NZ_CP118181.1"/>
</dbReference>
<keyword evidence="1" id="KW-0769">Symport</keyword>
<dbReference type="GO" id="GO:0008514">
    <property type="term" value="F:organic anion transmembrane transporter activity"/>
    <property type="evidence" value="ECO:0007669"/>
    <property type="project" value="InterPro"/>
</dbReference>
<feature type="transmembrane region" description="Helical" evidence="2">
    <location>
        <begin position="31"/>
        <end position="50"/>
    </location>
</feature>
<dbReference type="PIRSF" id="PIRSF005348">
    <property type="entry name" value="YxkH"/>
    <property type="match status" value="1"/>
</dbReference>
<feature type="transmembrane region" description="Helical" evidence="2">
    <location>
        <begin position="339"/>
        <end position="356"/>
    </location>
</feature>
<comment type="similarity">
    <text evidence="1">Belongs to the 2-hydroxycarboxylate transporter (2-HCT) (TC 2.A.24) family.</text>
</comment>
<keyword evidence="1 2" id="KW-0472">Membrane</keyword>
<feature type="transmembrane region" description="Helical" evidence="2">
    <location>
        <begin position="7"/>
        <end position="25"/>
    </location>
</feature>
<dbReference type="Proteomes" id="UP000778951">
    <property type="component" value="Unassembled WGS sequence"/>
</dbReference>
<dbReference type="EMBL" id="JAATLM010000001">
    <property type="protein sequence ID" value="NIZ69384.1"/>
    <property type="molecule type" value="Genomic_DNA"/>
</dbReference>
<feature type="transmembrane region" description="Helical" evidence="2">
    <location>
        <begin position="368"/>
        <end position="392"/>
    </location>
</feature>
<evidence type="ECO:0000313" key="3">
    <source>
        <dbReference type="EMBL" id="NIZ69384.1"/>
    </source>
</evidence>
<protein>
    <submittedName>
        <fullName evidence="3">2-hydroxycarboxylate transporter family protein</fullName>
    </submittedName>
</protein>
<proteinExistence type="inferred from homology"/>
<feature type="transmembrane region" description="Helical" evidence="2">
    <location>
        <begin position="101"/>
        <end position="117"/>
    </location>
</feature>